<proteinExistence type="predicted"/>
<dbReference type="OrthoDB" id="286090at2"/>
<evidence type="ECO:0000313" key="2">
    <source>
        <dbReference type="Proteomes" id="UP000254924"/>
    </source>
</evidence>
<dbReference type="EMBL" id="UHFN01000007">
    <property type="protein sequence ID" value="SUN59525.1"/>
    <property type="molecule type" value="Genomic_DNA"/>
</dbReference>
<protein>
    <submittedName>
        <fullName evidence="1">Uncharacterized protein</fullName>
    </submittedName>
</protein>
<evidence type="ECO:0000313" key="1">
    <source>
        <dbReference type="EMBL" id="SUN59525.1"/>
    </source>
</evidence>
<organism evidence="1 2">
    <name type="scientific">Streptococcus hyointestinalis</name>
    <dbReference type="NCBI Taxonomy" id="1337"/>
    <lineage>
        <taxon>Bacteria</taxon>
        <taxon>Bacillati</taxon>
        <taxon>Bacillota</taxon>
        <taxon>Bacilli</taxon>
        <taxon>Lactobacillales</taxon>
        <taxon>Streptococcaceae</taxon>
        <taxon>Streptococcus</taxon>
    </lineage>
</organism>
<dbReference type="AlphaFoldDB" id="A0A380K4N5"/>
<gene>
    <name evidence="1" type="ORF">NCTC12224_00425</name>
</gene>
<dbReference type="Proteomes" id="UP000254924">
    <property type="component" value="Unassembled WGS sequence"/>
</dbReference>
<keyword evidence="2" id="KW-1185">Reference proteome</keyword>
<reference evidence="1 2" key="1">
    <citation type="submission" date="2018-06" db="EMBL/GenBank/DDBJ databases">
        <authorList>
            <consortium name="Pathogen Informatics"/>
            <person name="Doyle S."/>
        </authorList>
    </citation>
    <scope>NUCLEOTIDE SEQUENCE [LARGE SCALE GENOMIC DNA]</scope>
    <source>
        <strain evidence="1 2">NCTC12224</strain>
    </source>
</reference>
<sequence length="127" mass="15310">MEEYKRVENNYLKTLREVADLFAVSDFEVRSLEIYPSFGIKNLGFPLMNDMTIPVDNFLELAKRTLREELWAEFISSDLEVYFGYDYYMYLVFNQQMYKVKAIIEQNNLFWEENTYGYFDEQDYGDG</sequence>
<accession>A0A380K4N5</accession>
<name>A0A380K4N5_9STRE</name>